<dbReference type="PANTHER" id="PTHR33327">
    <property type="entry name" value="ENDONUCLEASE"/>
    <property type="match status" value="1"/>
</dbReference>
<gene>
    <name evidence="1" type="ORF">M513_11464</name>
</gene>
<organism evidence="1 2">
    <name type="scientific">Trichuris suis</name>
    <name type="common">pig whipworm</name>
    <dbReference type="NCBI Taxonomy" id="68888"/>
    <lineage>
        <taxon>Eukaryota</taxon>
        <taxon>Metazoa</taxon>
        <taxon>Ecdysozoa</taxon>
        <taxon>Nematoda</taxon>
        <taxon>Enoplea</taxon>
        <taxon>Dorylaimia</taxon>
        <taxon>Trichinellida</taxon>
        <taxon>Trichuridae</taxon>
        <taxon>Trichuris</taxon>
    </lineage>
</organism>
<name>A0A085LRS7_9BILA</name>
<dbReference type="EMBL" id="KL363318">
    <property type="protein sequence ID" value="KFD47673.1"/>
    <property type="molecule type" value="Genomic_DNA"/>
</dbReference>
<dbReference type="Proteomes" id="UP000030764">
    <property type="component" value="Unassembled WGS sequence"/>
</dbReference>
<sequence length="98" mass="11220">MTRHCGSPEWTISLELAVFPLCGRDLTTWWRPSQIASEVRDLLLAPPAAAPYDKVREALIRRTSVPRHTRIQELLNADEFGDQCPSQLLRHMRQLVAD</sequence>
<dbReference type="PANTHER" id="PTHR33327:SF3">
    <property type="entry name" value="RNA-DIRECTED DNA POLYMERASE"/>
    <property type="match status" value="1"/>
</dbReference>
<dbReference type="AlphaFoldDB" id="A0A085LRS7"/>
<keyword evidence="2" id="KW-1185">Reference proteome</keyword>
<proteinExistence type="predicted"/>
<protein>
    <submittedName>
        <fullName evidence="1">Uncharacterized protein</fullName>
    </submittedName>
</protein>
<reference evidence="1 2" key="1">
    <citation type="journal article" date="2014" name="Nat. Genet.">
        <title>Genome and transcriptome of the porcine whipworm Trichuris suis.</title>
        <authorList>
            <person name="Jex A.R."/>
            <person name="Nejsum P."/>
            <person name="Schwarz E.M."/>
            <person name="Hu L."/>
            <person name="Young N.D."/>
            <person name="Hall R.S."/>
            <person name="Korhonen P.K."/>
            <person name="Liao S."/>
            <person name="Thamsborg S."/>
            <person name="Xia J."/>
            <person name="Xu P."/>
            <person name="Wang S."/>
            <person name="Scheerlinck J.P."/>
            <person name="Hofmann A."/>
            <person name="Sternberg P.W."/>
            <person name="Wang J."/>
            <person name="Gasser R.B."/>
        </authorList>
    </citation>
    <scope>NUCLEOTIDE SEQUENCE [LARGE SCALE GENOMIC DNA]</scope>
    <source>
        <strain evidence="1">DCEP-RM93M</strain>
    </source>
</reference>
<evidence type="ECO:0000313" key="1">
    <source>
        <dbReference type="EMBL" id="KFD47673.1"/>
    </source>
</evidence>
<evidence type="ECO:0000313" key="2">
    <source>
        <dbReference type="Proteomes" id="UP000030764"/>
    </source>
</evidence>
<accession>A0A085LRS7</accession>